<evidence type="ECO:0000256" key="6">
    <source>
        <dbReference type="RuleBase" id="RU003682"/>
    </source>
</evidence>
<evidence type="ECO:0000259" key="7">
    <source>
        <dbReference type="PROSITE" id="PS51471"/>
    </source>
</evidence>
<dbReference type="InterPro" id="IPR027443">
    <property type="entry name" value="IPNS-like_sf"/>
</dbReference>
<evidence type="ECO:0000256" key="2">
    <source>
        <dbReference type="ARBA" id="ARBA00022723"/>
    </source>
</evidence>
<dbReference type="Gene3D" id="2.60.120.330">
    <property type="entry name" value="B-lactam Antibiotic, Isopenicillin N Synthase, Chain"/>
    <property type="match status" value="1"/>
</dbReference>
<keyword evidence="9" id="KW-0223">Dioxygenase</keyword>
<dbReference type="AlphaFoldDB" id="A0A6P6XGU1"/>
<evidence type="ECO:0000313" key="8">
    <source>
        <dbReference type="Proteomes" id="UP001652660"/>
    </source>
</evidence>
<dbReference type="FunFam" id="2.60.120.330:FF:000022">
    <property type="entry name" value="Probable 2-oxoglutarate-dependent dioxygenase AOP1.2"/>
    <property type="match status" value="1"/>
</dbReference>
<keyword evidence="8" id="KW-1185">Reference proteome</keyword>
<dbReference type="PROSITE" id="PS51471">
    <property type="entry name" value="FE2OG_OXY"/>
    <property type="match status" value="1"/>
</dbReference>
<dbReference type="GO" id="GO:0002238">
    <property type="term" value="P:response to molecule of fungal origin"/>
    <property type="evidence" value="ECO:0007669"/>
    <property type="project" value="UniProtKB-ARBA"/>
</dbReference>
<feature type="domain" description="Fe2OG dioxygenase" evidence="7">
    <location>
        <begin position="162"/>
        <end position="267"/>
    </location>
</feature>
<sequence length="315" mass="35732">MGSVTRQNQLPVLDFTGETLNPSSTRWLSTREEVVRALEEYGCFIANYDKVSLELHQAIFLASQELFELPTETKVLNTSDSPSHGYIAHRRIPLLEALGIENATTVDGVQRFTNVLWPNGNNHFSETALSYSKLVAELNHVVMRMVAETYGVEKDCESLLGSIYYLLRLIKYRAPREDESNVGLFPHADQTFMSILHQAQVNGLEIMTKNGDWMLIDSLSPSSFIVMAGDVCMAWTNGRIEPPLHRVTIMSGSEQRYSLSLFAFMRDVMVQVPEKLVDDEHPLQYKPFDPFKYLLFCVTEEGQKSKCQIKSYCGV</sequence>
<dbReference type="Pfam" id="PF14226">
    <property type="entry name" value="DIOX_N"/>
    <property type="match status" value="1"/>
</dbReference>
<reference evidence="9" key="2">
    <citation type="submission" date="2025-08" db="UniProtKB">
        <authorList>
            <consortium name="RefSeq"/>
        </authorList>
    </citation>
    <scope>IDENTIFICATION</scope>
    <source>
        <tissue evidence="9">Leaves</tissue>
    </source>
</reference>
<accession>A0A6P6XGU1</accession>
<protein>
    <submittedName>
        <fullName evidence="9">Probable 2-oxoglutarate-dependent dioxygenase AOP1</fullName>
    </submittedName>
</protein>
<keyword evidence="3 6" id="KW-0560">Oxidoreductase</keyword>
<evidence type="ECO:0000256" key="4">
    <source>
        <dbReference type="ARBA" id="ARBA00023004"/>
    </source>
</evidence>
<evidence type="ECO:0000256" key="5">
    <source>
        <dbReference type="ARBA" id="ARBA00057022"/>
    </source>
</evidence>
<dbReference type="InterPro" id="IPR044861">
    <property type="entry name" value="IPNS-like_FE2OG_OXY"/>
</dbReference>
<dbReference type="InterPro" id="IPR005123">
    <property type="entry name" value="Oxoglu/Fe-dep_dioxygenase_dom"/>
</dbReference>
<dbReference type="InterPro" id="IPR026992">
    <property type="entry name" value="DIOX_N"/>
</dbReference>
<dbReference type="Proteomes" id="UP001652660">
    <property type="component" value="Chromosome 4e"/>
</dbReference>
<gene>
    <name evidence="9" type="primary">LOC113743057</name>
</gene>
<proteinExistence type="inferred from homology"/>
<dbReference type="Pfam" id="PF03171">
    <property type="entry name" value="2OG-FeII_Oxy"/>
    <property type="match status" value="1"/>
</dbReference>
<keyword evidence="2 6" id="KW-0479">Metal-binding</keyword>
<reference evidence="8" key="1">
    <citation type="journal article" date="2025" name="Foods">
        <title>Unveiling the Microbial Signatures of Arabica Coffee Cherries: Insights into Ripeness Specific Diversity, Functional Traits, and Implications for Quality and Safety.</title>
        <authorList>
            <consortium name="RefSeq"/>
            <person name="Tenea G.N."/>
            <person name="Cifuentes V."/>
            <person name="Reyes P."/>
            <person name="Cevallos-Vallejos M."/>
        </authorList>
    </citation>
    <scope>NUCLEOTIDE SEQUENCE [LARGE SCALE GENOMIC DNA]</scope>
</reference>
<dbReference type="SUPFAM" id="SSF51197">
    <property type="entry name" value="Clavaminate synthase-like"/>
    <property type="match status" value="1"/>
</dbReference>
<organism evidence="8 9">
    <name type="scientific">Coffea arabica</name>
    <name type="common">Arabian coffee</name>
    <dbReference type="NCBI Taxonomy" id="13443"/>
    <lineage>
        <taxon>Eukaryota</taxon>
        <taxon>Viridiplantae</taxon>
        <taxon>Streptophyta</taxon>
        <taxon>Embryophyta</taxon>
        <taxon>Tracheophyta</taxon>
        <taxon>Spermatophyta</taxon>
        <taxon>Magnoliopsida</taxon>
        <taxon>eudicotyledons</taxon>
        <taxon>Gunneridae</taxon>
        <taxon>Pentapetalae</taxon>
        <taxon>asterids</taxon>
        <taxon>lamiids</taxon>
        <taxon>Gentianales</taxon>
        <taxon>Rubiaceae</taxon>
        <taxon>Ixoroideae</taxon>
        <taxon>Gardenieae complex</taxon>
        <taxon>Bertiereae - Coffeeae clade</taxon>
        <taxon>Coffeeae</taxon>
        <taxon>Coffea</taxon>
    </lineage>
</organism>
<dbReference type="GO" id="GO:0046872">
    <property type="term" value="F:metal ion binding"/>
    <property type="evidence" value="ECO:0007669"/>
    <property type="project" value="UniProtKB-KW"/>
</dbReference>
<keyword evidence="4 6" id="KW-0408">Iron</keyword>
<comment type="function">
    <text evidence="5">Probable 2-oxoglutarate-dependent dioxygenase that may be involved in glucosinolates biosynthesis. May play a role in the production of aliphatic glucosinolates.</text>
</comment>
<name>A0A6P6XGU1_COFAR</name>
<evidence type="ECO:0000256" key="1">
    <source>
        <dbReference type="ARBA" id="ARBA00008056"/>
    </source>
</evidence>
<evidence type="ECO:0000256" key="3">
    <source>
        <dbReference type="ARBA" id="ARBA00023002"/>
    </source>
</evidence>
<evidence type="ECO:0000313" key="9">
    <source>
        <dbReference type="RefSeq" id="XP_027126925.1"/>
    </source>
</evidence>
<dbReference type="OrthoDB" id="288590at2759"/>
<dbReference type="PANTHER" id="PTHR47990">
    <property type="entry name" value="2-OXOGLUTARATE (2OG) AND FE(II)-DEPENDENT OXYGENASE SUPERFAMILY PROTEIN-RELATED"/>
    <property type="match status" value="1"/>
</dbReference>
<dbReference type="RefSeq" id="XP_027126925.1">
    <property type="nucleotide sequence ID" value="XM_027271124.2"/>
</dbReference>
<dbReference type="GO" id="GO:0009805">
    <property type="term" value="P:coumarin biosynthetic process"/>
    <property type="evidence" value="ECO:0007669"/>
    <property type="project" value="UniProtKB-ARBA"/>
</dbReference>
<dbReference type="InterPro" id="IPR050231">
    <property type="entry name" value="Iron_ascorbate_oxido_reductase"/>
</dbReference>
<dbReference type="GO" id="GO:0016706">
    <property type="term" value="F:2-oxoglutarate-dependent dioxygenase activity"/>
    <property type="evidence" value="ECO:0007669"/>
    <property type="project" value="UniProtKB-ARBA"/>
</dbReference>
<dbReference type="GeneID" id="113743057"/>
<comment type="similarity">
    <text evidence="1 6">Belongs to the iron/ascorbate-dependent oxidoreductase family.</text>
</comment>